<organism evidence="2 3">
    <name type="scientific">Haloferula luteola</name>
    <dbReference type="NCBI Taxonomy" id="595692"/>
    <lineage>
        <taxon>Bacteria</taxon>
        <taxon>Pseudomonadati</taxon>
        <taxon>Verrucomicrobiota</taxon>
        <taxon>Verrucomicrobiia</taxon>
        <taxon>Verrucomicrobiales</taxon>
        <taxon>Verrucomicrobiaceae</taxon>
        <taxon>Haloferula</taxon>
    </lineage>
</organism>
<keyword evidence="1" id="KW-1133">Transmembrane helix</keyword>
<dbReference type="Proteomes" id="UP000557717">
    <property type="component" value="Unassembled WGS sequence"/>
</dbReference>
<proteinExistence type="predicted"/>
<evidence type="ECO:0000313" key="3">
    <source>
        <dbReference type="Proteomes" id="UP000557717"/>
    </source>
</evidence>
<name>A0A840VDJ7_9BACT</name>
<reference evidence="2 3" key="1">
    <citation type="submission" date="2020-08" db="EMBL/GenBank/DDBJ databases">
        <title>Genomic Encyclopedia of Type Strains, Phase IV (KMG-IV): sequencing the most valuable type-strain genomes for metagenomic binning, comparative biology and taxonomic classification.</title>
        <authorList>
            <person name="Goeker M."/>
        </authorList>
    </citation>
    <scope>NUCLEOTIDE SEQUENCE [LARGE SCALE GENOMIC DNA]</scope>
    <source>
        <strain evidence="2 3">YC6886</strain>
    </source>
</reference>
<protein>
    <submittedName>
        <fullName evidence="2">Uncharacterized protein</fullName>
    </submittedName>
</protein>
<evidence type="ECO:0000256" key="1">
    <source>
        <dbReference type="SAM" id="Phobius"/>
    </source>
</evidence>
<keyword evidence="3" id="KW-1185">Reference proteome</keyword>
<dbReference type="AlphaFoldDB" id="A0A840VDJ7"/>
<feature type="transmembrane region" description="Helical" evidence="1">
    <location>
        <begin position="101"/>
        <end position="120"/>
    </location>
</feature>
<evidence type="ECO:0000313" key="2">
    <source>
        <dbReference type="EMBL" id="MBB5353584.1"/>
    </source>
</evidence>
<dbReference type="RefSeq" id="WP_184021667.1">
    <property type="nucleotide sequence ID" value="NZ_JACHFD010000029.1"/>
</dbReference>
<keyword evidence="1" id="KW-0812">Transmembrane</keyword>
<keyword evidence="1" id="KW-0472">Membrane</keyword>
<accession>A0A840VDJ7</accession>
<feature type="transmembrane region" description="Helical" evidence="1">
    <location>
        <begin position="12"/>
        <end position="36"/>
    </location>
</feature>
<sequence length="263" mass="30380">MRWLDRLETRLHWLAFPGLFKWITLLGAIVFASQFANPHVGEWIAFDRQAILHGEWWRLVTFIFDPGFDFTAFGALFFYFAVRIAFMIDDHMQAIWPPARVTLYLLVSWISLALGLWFLPNQMMAPGGAGRFLYLSVFFAFATYFPKVQFLLFFMIPVEVRILAWFGFGALLLGTVMSPLTFPLLFGVTLPYLIWVAPSVIHRRKTLGQASTRRKNFQRASTPKEQAFHHCSVCGRTEHDDPALDFRTQEDGTEFCTDHLPKS</sequence>
<gene>
    <name evidence="2" type="ORF">HNR46_003845</name>
</gene>
<feature type="transmembrane region" description="Helical" evidence="1">
    <location>
        <begin position="56"/>
        <end position="80"/>
    </location>
</feature>
<comment type="caution">
    <text evidence="2">The sequence shown here is derived from an EMBL/GenBank/DDBJ whole genome shotgun (WGS) entry which is preliminary data.</text>
</comment>
<feature type="transmembrane region" description="Helical" evidence="1">
    <location>
        <begin position="132"/>
        <end position="155"/>
    </location>
</feature>
<feature type="transmembrane region" description="Helical" evidence="1">
    <location>
        <begin position="162"/>
        <end position="178"/>
    </location>
</feature>
<dbReference type="EMBL" id="JACHFD010000029">
    <property type="protein sequence ID" value="MBB5353584.1"/>
    <property type="molecule type" value="Genomic_DNA"/>
</dbReference>